<name>E3MKY8_CAERE</name>
<dbReference type="HOGENOM" id="CLU_234857_0_0_1"/>
<feature type="region of interest" description="Disordered" evidence="1">
    <location>
        <begin position="936"/>
        <end position="969"/>
    </location>
</feature>
<reference evidence="3" key="1">
    <citation type="submission" date="2007-07" db="EMBL/GenBank/DDBJ databases">
        <title>PCAP assembly of the Caenorhabditis remanei genome.</title>
        <authorList>
            <consortium name="The Caenorhabditis remanei Sequencing Consortium"/>
            <person name="Wilson R.K."/>
        </authorList>
    </citation>
    <scope>NUCLEOTIDE SEQUENCE [LARGE SCALE GENOMIC DNA]</scope>
    <source>
        <strain evidence="3">PB4641</strain>
    </source>
</reference>
<dbReference type="Proteomes" id="UP000008281">
    <property type="component" value="Unassembled WGS sequence"/>
</dbReference>
<accession>E3MKY8</accession>
<gene>
    <name evidence="3" type="ORF">CRE_26633</name>
</gene>
<feature type="compositionally biased region" description="Acidic residues" evidence="1">
    <location>
        <begin position="401"/>
        <end position="410"/>
    </location>
</feature>
<dbReference type="Gene3D" id="3.30.70.270">
    <property type="match status" value="1"/>
</dbReference>
<feature type="region of interest" description="Disordered" evidence="1">
    <location>
        <begin position="1355"/>
        <end position="1909"/>
    </location>
</feature>
<feature type="domain" description="Reverse transcriptase" evidence="2">
    <location>
        <begin position="1140"/>
        <end position="1248"/>
    </location>
</feature>
<dbReference type="InParanoid" id="E3MKY8"/>
<dbReference type="InterPro" id="IPR000477">
    <property type="entry name" value="RT_dom"/>
</dbReference>
<feature type="compositionally biased region" description="Polar residues" evidence="1">
    <location>
        <begin position="1397"/>
        <end position="1407"/>
    </location>
</feature>
<feature type="compositionally biased region" description="Polar residues" evidence="1">
    <location>
        <begin position="1583"/>
        <end position="1593"/>
    </location>
</feature>
<evidence type="ECO:0000256" key="1">
    <source>
        <dbReference type="SAM" id="MobiDB-lite"/>
    </source>
</evidence>
<dbReference type="OrthoDB" id="8065733at2759"/>
<dbReference type="Gene3D" id="3.10.10.10">
    <property type="entry name" value="HIV Type 1 Reverse Transcriptase, subunit A, domain 1"/>
    <property type="match status" value="1"/>
</dbReference>
<evidence type="ECO:0000259" key="2">
    <source>
        <dbReference type="Pfam" id="PF00078"/>
    </source>
</evidence>
<protein>
    <recommendedName>
        <fullName evidence="2">Reverse transcriptase domain-containing protein</fullName>
    </recommendedName>
</protein>
<feature type="compositionally biased region" description="Acidic residues" evidence="1">
    <location>
        <begin position="211"/>
        <end position="224"/>
    </location>
</feature>
<dbReference type="Pfam" id="PF00078">
    <property type="entry name" value="RVT_1"/>
    <property type="match status" value="1"/>
</dbReference>
<feature type="region of interest" description="Disordered" evidence="1">
    <location>
        <begin position="32"/>
        <end position="67"/>
    </location>
</feature>
<sequence>MFEDLRVVVRSHQTLENTPLVIHFSSFNTSCEQSTMSGTGQQHSRIDPSSTSGGTAANNNVIQRQPSENFKKAQKKVKTAITRASSAGVKAVAEAQPFIDDTSVVHDAIELKTINDLRKKLIVIKAMIETDNHFHDFVSKVQEVLSNKERHRLREAAKAHLNLKPRTNTLPVLRTTILALQEALEKQKYRYDEEVSSTEAADISELVETSPQEDEIVSDEDDLNDPSLSDTSQEVIDPLDAKNEDSNRVQHTSFDGITNSGGTQVPPVVTSDIRSNTETHKASSSAPQGSACPLCRGSHDLLDCTSPKLPVFCAKNDLCVLCTSSRHKTHQCPLREPRSSPIFASAMRPESGGRFVTSATPIVASTPRQVQSNFPNLSDSEGKEQDVSARSPAPQIRTEVSSDEEADDECREAQRGRKMKSSNKGLSYYDLESILPKFSGDALRYKKFISMFEKLGMQNPRLSDEMRLAILEKKLVGDAKRFYVDLGDPRKAIEASLEGLRSTFEGDTSGVTEALTRFRELTFHETDLKRSSRQLQDAKTLVLRLRDLGEDVDSPAFVRNLMEKLPEKMIRVIKPLFDNGGQPSTNQIFNRYASYLNDRAFVDRFRTAKVSERLKEIPGESVMATNAILSTSKNPRGNSTPGGSTRTAPKFASSPKPANVSNNASPTSGKGGKGQNPSKNSNQPNKSGNQGSSGQAGLGYFGSQATAQHQGNQASLSQGSAPFGRSSFPNPQGIGSPGNRQGGGPTSNPNSGTLKPRIPGMKGQPGEKLEPCYKYGRGYDERFIAHTFPRDSEVASKCCFICGPGHSILQCALPSYEVRQFFRSSGSCHNCAQRTHPTEECKSFSTCAYCQGKHNSGACTLKEYYRDPRNYPSDAPAPILSEFFRGPLGGSHVPTVASPATAPLVVIGTFKRSSTGEIRSATVRCTGKIYERPENQLTPLELSSSDDDPALEPVQGTHDSQDPPDPPRTATFPILYQMSFHTDGTPFSMAFASSPRLPKTKFVCPRLSAADIRYSRDNQIAPRRLLTDSSFNGQVIGMLLGIDLLPRLLGTSRRLLLPYEIFVKLVSGIIEMVTPEMDNTTDPVYYIPHRVVVKESSLMTKLRIVFDASSKKGRELSLNDCLDPGPSMLVDLYDILIRSRLPDFLVEADIQKAFHQVRLDTENRNCTRFILKDNAKPPVRDNLIEYRFTRIPFGMTCSPFHLAATIVHFPNGMTDPIAERIRKNIYVNNIMITSNDRAQTQNIRSDSSNAFTSMNKRPREYISNSAEEMSKFPREEITADPSVNLLGYHWNSVDHRNLAEKSVVSTAKSVDTVEKSTKPNTLKTSVEGKRLAKVKVQSFSESLVRADSKVPDLDIGRSGTSIGGMKIPFAPDSDACRSDASGDGAKREVPNLEASRSGASNTKNGLKSSGPGKIFDSGSPRTANSLAFDGTPRPDTPRPVESATDLDVGRSGTSIGGMKIPFAPDSDACRSDASGDGAKREVPNLEASRSGASNTKNGLKSSGPGKIFDSGSPRTANSLAFDGTPRPDTPRPVESATDLDVGRSGTSIGGMKIPFAPDSDACRSDASGDGAKREVPNLEASRSGASNTKNGLKSSGPGKIFDSGSPRTANSLAFDGTPRPDTPRPVESATDLDVGRSGTSIGGMKIPFAPDSDACRSDASGDGAKREVPNLEASRSGASNMRYGLKSSGPGKIFVRDSPRAANSLAFDGTPRPDTPRPATDLVACRSGAPRKRRRLQSPDSGSIMDVGRSGTSIRRILPSAPDSDVCRSGTSGDGAQRKVPNLEAGRSGASKAGKSPRTPDSDASRSGSSGNGYMRVVPNLDANRHASVNDSAKLDSDSNAPRQRNTEIMDDLTQSSGSAISHGDIVPQDTANHSPGVSYPMMSSRPDSVDHAKTRLPAHRVRPYQPRKAKAKLARYIHITQAAGPQTPRSVDSLLVPESGSCPTPN</sequence>
<feature type="region of interest" description="Disordered" evidence="1">
    <location>
        <begin position="189"/>
        <end position="232"/>
    </location>
</feature>
<dbReference type="EMBL" id="DS268453">
    <property type="protein sequence ID" value="EFP04261.1"/>
    <property type="molecule type" value="Genomic_DNA"/>
</dbReference>
<feature type="compositionally biased region" description="Basic residues" evidence="1">
    <location>
        <begin position="1895"/>
        <end position="1909"/>
    </location>
</feature>
<keyword evidence="4" id="KW-1185">Reference proteome</keyword>
<feature type="region of interest" description="Disordered" evidence="1">
    <location>
        <begin position="367"/>
        <end position="418"/>
    </location>
</feature>
<feature type="compositionally biased region" description="Polar residues" evidence="1">
    <location>
        <begin position="625"/>
        <end position="647"/>
    </location>
</feature>
<evidence type="ECO:0000313" key="4">
    <source>
        <dbReference type="Proteomes" id="UP000008281"/>
    </source>
</evidence>
<feature type="region of interest" description="Disordered" evidence="1">
    <location>
        <begin position="625"/>
        <end position="768"/>
    </location>
</feature>
<dbReference type="SUPFAM" id="SSF56672">
    <property type="entry name" value="DNA/RNA polymerases"/>
    <property type="match status" value="1"/>
</dbReference>
<proteinExistence type="predicted"/>
<feature type="compositionally biased region" description="Polar residues" evidence="1">
    <location>
        <begin position="659"/>
        <end position="668"/>
    </location>
</feature>
<organism evidence="4">
    <name type="scientific">Caenorhabditis remanei</name>
    <name type="common">Caenorhabditis vulgaris</name>
    <dbReference type="NCBI Taxonomy" id="31234"/>
    <lineage>
        <taxon>Eukaryota</taxon>
        <taxon>Metazoa</taxon>
        <taxon>Ecdysozoa</taxon>
        <taxon>Nematoda</taxon>
        <taxon>Chromadorea</taxon>
        <taxon>Rhabditida</taxon>
        <taxon>Rhabditina</taxon>
        <taxon>Rhabditomorpha</taxon>
        <taxon>Rhabditoidea</taxon>
        <taxon>Rhabditidae</taxon>
        <taxon>Peloderinae</taxon>
        <taxon>Caenorhabditis</taxon>
    </lineage>
</organism>
<feature type="compositionally biased region" description="Polar residues" evidence="1">
    <location>
        <begin position="703"/>
        <end position="720"/>
    </location>
</feature>
<dbReference type="eggNOG" id="KOG0017">
    <property type="taxonomic scope" value="Eukaryota"/>
</dbReference>
<dbReference type="PANTHER" id="PTHR47331">
    <property type="entry name" value="PHD-TYPE DOMAIN-CONTAINING PROTEIN"/>
    <property type="match status" value="1"/>
</dbReference>
<evidence type="ECO:0000313" key="3">
    <source>
        <dbReference type="EMBL" id="EFP04261.1"/>
    </source>
</evidence>
<dbReference type="InterPro" id="IPR043502">
    <property type="entry name" value="DNA/RNA_pol_sf"/>
</dbReference>
<feature type="compositionally biased region" description="Polar residues" evidence="1">
    <location>
        <begin position="367"/>
        <end position="379"/>
    </location>
</feature>
<feature type="region of interest" description="Disordered" evidence="1">
    <location>
        <begin position="1922"/>
        <end position="1947"/>
    </location>
</feature>
<dbReference type="PANTHER" id="PTHR47331:SF5">
    <property type="entry name" value="RIBONUCLEASE H"/>
    <property type="match status" value="1"/>
</dbReference>
<dbReference type="InterPro" id="IPR043128">
    <property type="entry name" value="Rev_trsase/Diguanyl_cyclase"/>
</dbReference>
<feature type="compositionally biased region" description="Low complexity" evidence="1">
    <location>
        <begin position="675"/>
        <end position="693"/>
    </location>
</feature>
<feature type="compositionally biased region" description="Polar residues" evidence="1">
    <location>
        <begin position="1490"/>
        <end position="1500"/>
    </location>
</feature>